<keyword evidence="2 3" id="KW-0663">Pyridoxal phosphate</keyword>
<dbReference type="InterPro" id="IPR005814">
    <property type="entry name" value="Aminotrans_3"/>
</dbReference>
<dbReference type="InterPro" id="IPR015421">
    <property type="entry name" value="PyrdxlP-dep_Trfase_major"/>
</dbReference>
<dbReference type="InterPro" id="IPR049704">
    <property type="entry name" value="Aminotrans_3_PPA_site"/>
</dbReference>
<dbReference type="OrthoDB" id="9801052at2"/>
<dbReference type="PANTHER" id="PTHR43713">
    <property type="entry name" value="GLUTAMATE-1-SEMIALDEHYDE 2,1-AMINOMUTASE"/>
    <property type="match status" value="1"/>
</dbReference>
<keyword evidence="5" id="KW-1185">Reference proteome</keyword>
<dbReference type="PROSITE" id="PS00600">
    <property type="entry name" value="AA_TRANSFER_CLASS_3"/>
    <property type="match status" value="1"/>
</dbReference>
<evidence type="ECO:0000256" key="1">
    <source>
        <dbReference type="ARBA" id="ARBA00001933"/>
    </source>
</evidence>
<protein>
    <submittedName>
        <fullName evidence="4">Aspartate aminotransferase family protein</fullName>
    </submittedName>
</protein>
<evidence type="ECO:0000313" key="4">
    <source>
        <dbReference type="EMBL" id="RRH99655.1"/>
    </source>
</evidence>
<comment type="cofactor">
    <cofactor evidence="1">
        <name>pyridoxal 5'-phosphate</name>
        <dbReference type="ChEBI" id="CHEBI:597326"/>
    </cofactor>
</comment>
<gene>
    <name evidence="4" type="ORF">EH240_17720</name>
</gene>
<comment type="similarity">
    <text evidence="3">Belongs to the class-III pyridoxal-phosphate-dependent aminotransferase family.</text>
</comment>
<evidence type="ECO:0000256" key="3">
    <source>
        <dbReference type="RuleBase" id="RU003560"/>
    </source>
</evidence>
<dbReference type="GO" id="GO:0030170">
    <property type="term" value="F:pyridoxal phosphate binding"/>
    <property type="evidence" value="ECO:0007669"/>
    <property type="project" value="InterPro"/>
</dbReference>
<dbReference type="GO" id="GO:0008483">
    <property type="term" value="F:transaminase activity"/>
    <property type="evidence" value="ECO:0007669"/>
    <property type="project" value="UniProtKB-KW"/>
</dbReference>
<dbReference type="Pfam" id="PF00202">
    <property type="entry name" value="Aminotran_3"/>
    <property type="match status" value="1"/>
</dbReference>
<keyword evidence="4" id="KW-0808">Transferase</keyword>
<dbReference type="AlphaFoldDB" id="A0A3P3FLZ6"/>
<proteinExistence type="inferred from homology"/>
<dbReference type="Proteomes" id="UP000273786">
    <property type="component" value="Unassembled WGS sequence"/>
</dbReference>
<keyword evidence="4" id="KW-0032">Aminotransferase</keyword>
<sequence length="481" mass="51603">MKTHLGSCVAAMTGTPAQATFCCASISDRSAQSAEPMSLGGKMSNSFTRSEALLLRARAVIPGGVSSGNRANWTPFPLYYARGDGARVWDVDGNEYIDYVLGRGPLILGHGEPDVTDAIYHQLKVSQFFAGQIEGEIELAELICSLVKNVEMVRFCNSGSEAIHACIRLARSATGREKVIRFIGHYHGWYDGIAWGFSGVSAKPDAPPLPLPMSLGQPSSDAANIVAVEWNDPEAVANAFKNCRGEIAAIITEPIMFNGFWSNIQPIEGFLTFLREQCDANGALLVFDEVQTGFRVSLGGAVEHFGVAADLSAFAKALSGGVCLAAFAGRRELMKRLVETNTVHTGTYNAYPPAVMGALRHLTLLAVNAGAKLQRIHHHAALLERGLRDLASHTQLPLLVRSSPGAVTTAFRVAPTQVIDHRSAAEGLDLGLQRAWHLALQDQGIRITPEGLWYMSAAHSANDIATTLDAAQDALQSLSSR</sequence>
<dbReference type="PANTHER" id="PTHR43713:SF3">
    <property type="entry name" value="GLUTAMATE-1-SEMIALDEHYDE 2,1-AMINOMUTASE 1, CHLOROPLASTIC-RELATED"/>
    <property type="match status" value="1"/>
</dbReference>
<dbReference type="Gene3D" id="3.90.1150.10">
    <property type="entry name" value="Aspartate Aminotransferase, domain 1"/>
    <property type="match status" value="1"/>
</dbReference>
<dbReference type="InterPro" id="IPR015422">
    <property type="entry name" value="PyrdxlP-dep_Trfase_small"/>
</dbReference>
<accession>A0A3P3FLZ6</accession>
<dbReference type="InterPro" id="IPR015424">
    <property type="entry name" value="PyrdxlP-dep_Trfase"/>
</dbReference>
<name>A0A3P3FLZ6_9HYPH</name>
<dbReference type="Gene3D" id="3.40.640.10">
    <property type="entry name" value="Type I PLP-dependent aspartate aminotransferase-like (Major domain)"/>
    <property type="match status" value="1"/>
</dbReference>
<organism evidence="4 5">
    <name type="scientific">Mesorhizobium tamadayense</name>
    <dbReference type="NCBI Taxonomy" id="425306"/>
    <lineage>
        <taxon>Bacteria</taxon>
        <taxon>Pseudomonadati</taxon>
        <taxon>Pseudomonadota</taxon>
        <taxon>Alphaproteobacteria</taxon>
        <taxon>Hyphomicrobiales</taxon>
        <taxon>Phyllobacteriaceae</taxon>
        <taxon>Mesorhizobium</taxon>
    </lineage>
</organism>
<dbReference type="CDD" id="cd00610">
    <property type="entry name" value="OAT_like"/>
    <property type="match status" value="1"/>
</dbReference>
<dbReference type="SUPFAM" id="SSF53383">
    <property type="entry name" value="PLP-dependent transferases"/>
    <property type="match status" value="1"/>
</dbReference>
<evidence type="ECO:0000256" key="2">
    <source>
        <dbReference type="ARBA" id="ARBA00022898"/>
    </source>
</evidence>
<comment type="caution">
    <text evidence="4">The sequence shown here is derived from an EMBL/GenBank/DDBJ whole genome shotgun (WGS) entry which is preliminary data.</text>
</comment>
<reference evidence="4 5" key="1">
    <citation type="submission" date="2018-11" db="EMBL/GenBank/DDBJ databases">
        <title>the genome of Mesorhizobium tamadayense DSM 28320.</title>
        <authorList>
            <person name="Gao J."/>
        </authorList>
    </citation>
    <scope>NUCLEOTIDE SEQUENCE [LARGE SCALE GENOMIC DNA]</scope>
    <source>
        <strain evidence="4 5">DSM 28320</strain>
    </source>
</reference>
<dbReference type="EMBL" id="RQXT01000021">
    <property type="protein sequence ID" value="RRH99655.1"/>
    <property type="molecule type" value="Genomic_DNA"/>
</dbReference>
<evidence type="ECO:0000313" key="5">
    <source>
        <dbReference type="Proteomes" id="UP000273786"/>
    </source>
</evidence>